<reference evidence="1" key="2">
    <citation type="submission" date="2021-02" db="EMBL/GenBank/DDBJ databases">
        <authorList>
            <person name="Kimball J.A."/>
            <person name="Haas M.W."/>
            <person name="Macchietto M."/>
            <person name="Kono T."/>
            <person name="Duquette J."/>
            <person name="Shao M."/>
        </authorList>
    </citation>
    <scope>NUCLEOTIDE SEQUENCE</scope>
    <source>
        <tissue evidence="1">Fresh leaf tissue</tissue>
    </source>
</reference>
<name>A0A8J5WWC3_ZIZPA</name>
<proteinExistence type="predicted"/>
<organism evidence="1 2">
    <name type="scientific">Zizania palustris</name>
    <name type="common">Northern wild rice</name>
    <dbReference type="NCBI Taxonomy" id="103762"/>
    <lineage>
        <taxon>Eukaryota</taxon>
        <taxon>Viridiplantae</taxon>
        <taxon>Streptophyta</taxon>
        <taxon>Embryophyta</taxon>
        <taxon>Tracheophyta</taxon>
        <taxon>Spermatophyta</taxon>
        <taxon>Magnoliopsida</taxon>
        <taxon>Liliopsida</taxon>
        <taxon>Poales</taxon>
        <taxon>Poaceae</taxon>
        <taxon>BOP clade</taxon>
        <taxon>Oryzoideae</taxon>
        <taxon>Oryzeae</taxon>
        <taxon>Zizaniinae</taxon>
        <taxon>Zizania</taxon>
    </lineage>
</organism>
<reference evidence="1" key="1">
    <citation type="journal article" date="2021" name="bioRxiv">
        <title>Whole Genome Assembly and Annotation of Northern Wild Rice, Zizania palustris L., Supports a Whole Genome Duplication in the Zizania Genus.</title>
        <authorList>
            <person name="Haas M."/>
            <person name="Kono T."/>
            <person name="Macchietto M."/>
            <person name="Millas R."/>
            <person name="McGilp L."/>
            <person name="Shao M."/>
            <person name="Duquette J."/>
            <person name="Hirsch C.N."/>
            <person name="Kimball J."/>
        </authorList>
    </citation>
    <scope>NUCLEOTIDE SEQUENCE</scope>
    <source>
        <tissue evidence="1">Fresh leaf tissue</tissue>
    </source>
</reference>
<sequence length="76" mass="8155">MPTLLHNRCLGSSPCISGTYLLHALFNCCCCISNNLRTNGAAAHADKAAVVFFSCVLTLLLRFRPLAPKAVHSHAT</sequence>
<dbReference type="EMBL" id="JAAALK010000080">
    <property type="protein sequence ID" value="KAG8095377.1"/>
    <property type="molecule type" value="Genomic_DNA"/>
</dbReference>
<evidence type="ECO:0000313" key="2">
    <source>
        <dbReference type="Proteomes" id="UP000729402"/>
    </source>
</evidence>
<protein>
    <submittedName>
        <fullName evidence="1">Uncharacterized protein</fullName>
    </submittedName>
</protein>
<accession>A0A8J5WWC3</accession>
<gene>
    <name evidence="1" type="ORF">GUJ93_ZPchr0012g20554</name>
</gene>
<dbReference type="Proteomes" id="UP000729402">
    <property type="component" value="Unassembled WGS sequence"/>
</dbReference>
<comment type="caution">
    <text evidence="1">The sequence shown here is derived from an EMBL/GenBank/DDBJ whole genome shotgun (WGS) entry which is preliminary data.</text>
</comment>
<dbReference type="AlphaFoldDB" id="A0A8J5WWC3"/>
<evidence type="ECO:0000313" key="1">
    <source>
        <dbReference type="EMBL" id="KAG8095377.1"/>
    </source>
</evidence>
<keyword evidence="2" id="KW-1185">Reference proteome</keyword>